<name>A0AAV4Y211_CAEEX</name>
<proteinExistence type="predicted"/>
<evidence type="ECO:0000256" key="1">
    <source>
        <dbReference type="SAM" id="MobiDB-lite"/>
    </source>
</evidence>
<dbReference type="AlphaFoldDB" id="A0AAV4Y211"/>
<keyword evidence="3" id="KW-1185">Reference proteome</keyword>
<dbReference type="Proteomes" id="UP001054945">
    <property type="component" value="Unassembled WGS sequence"/>
</dbReference>
<evidence type="ECO:0000313" key="2">
    <source>
        <dbReference type="EMBL" id="GIZ01103.1"/>
    </source>
</evidence>
<comment type="caution">
    <text evidence="2">The sequence shown here is derived from an EMBL/GenBank/DDBJ whole genome shotgun (WGS) entry which is preliminary data.</text>
</comment>
<gene>
    <name evidence="2" type="primary">AVEN_105713_1</name>
    <name evidence="2" type="ORF">CEXT_529501</name>
</gene>
<dbReference type="EMBL" id="BPLR01018626">
    <property type="protein sequence ID" value="GIZ01103.1"/>
    <property type="molecule type" value="Genomic_DNA"/>
</dbReference>
<reference evidence="2 3" key="1">
    <citation type="submission" date="2021-06" db="EMBL/GenBank/DDBJ databases">
        <title>Caerostris extrusa draft genome.</title>
        <authorList>
            <person name="Kono N."/>
            <person name="Arakawa K."/>
        </authorList>
    </citation>
    <scope>NUCLEOTIDE SEQUENCE [LARGE SCALE GENOMIC DNA]</scope>
</reference>
<organism evidence="2 3">
    <name type="scientific">Caerostris extrusa</name>
    <name type="common">Bark spider</name>
    <name type="synonym">Caerostris bankana</name>
    <dbReference type="NCBI Taxonomy" id="172846"/>
    <lineage>
        <taxon>Eukaryota</taxon>
        <taxon>Metazoa</taxon>
        <taxon>Ecdysozoa</taxon>
        <taxon>Arthropoda</taxon>
        <taxon>Chelicerata</taxon>
        <taxon>Arachnida</taxon>
        <taxon>Araneae</taxon>
        <taxon>Araneomorphae</taxon>
        <taxon>Entelegynae</taxon>
        <taxon>Araneoidea</taxon>
        <taxon>Araneidae</taxon>
        <taxon>Caerostris</taxon>
    </lineage>
</organism>
<accession>A0AAV4Y211</accession>
<feature type="compositionally biased region" description="Basic residues" evidence="1">
    <location>
        <begin position="95"/>
        <end position="104"/>
    </location>
</feature>
<sequence>MVEELKAELRKLENLIGFEGKVNVTSRLFTLELIRALDARYKTDLKNNIRLHRLEFYHDLIESARLEKRKAVELEGELPPLQEDESEGEEAGGRRKEKWRRTEK</sequence>
<feature type="region of interest" description="Disordered" evidence="1">
    <location>
        <begin position="76"/>
        <end position="104"/>
    </location>
</feature>
<evidence type="ECO:0000313" key="3">
    <source>
        <dbReference type="Proteomes" id="UP001054945"/>
    </source>
</evidence>
<protein>
    <submittedName>
        <fullName evidence="2">Uncharacterized protein</fullName>
    </submittedName>
</protein>